<dbReference type="Proteomes" id="UP000054618">
    <property type="component" value="Unassembled WGS sequence"/>
</dbReference>
<organism evidence="1 2">
    <name type="scientific">Legionella quinlivanii</name>
    <dbReference type="NCBI Taxonomy" id="45073"/>
    <lineage>
        <taxon>Bacteria</taxon>
        <taxon>Pseudomonadati</taxon>
        <taxon>Pseudomonadota</taxon>
        <taxon>Gammaproteobacteria</taxon>
        <taxon>Legionellales</taxon>
        <taxon>Legionellaceae</taxon>
        <taxon>Legionella</taxon>
    </lineage>
</organism>
<name>A0A0W0Y0Y9_9GAMM</name>
<proteinExistence type="predicted"/>
<gene>
    <name evidence="1" type="ORF">Lqui_1692</name>
</gene>
<dbReference type="AlphaFoldDB" id="A0A0W0Y0Y9"/>
<dbReference type="PATRIC" id="fig|45073.5.peg.1787"/>
<accession>A0A0W0Y0Y9</accession>
<evidence type="ECO:0000313" key="2">
    <source>
        <dbReference type="Proteomes" id="UP000054618"/>
    </source>
</evidence>
<sequence>MNHCGFFPAESEHASAVNYSMRDFIYNSEKKSRHFLAETMKQDRFSGLGCALKVYGEIPIKNMLFTVLFYCIMNYDSNRPSEWTIYSTIETTTKAGLLNHLAMEAIKRIETEADYPNKEDYIIDLTRLSKKANKLQRAFSIEALDHLNKACLDKIEEINRLLLQSPA</sequence>
<keyword evidence="2" id="KW-1185">Reference proteome</keyword>
<evidence type="ECO:0000313" key="1">
    <source>
        <dbReference type="EMBL" id="KTD50367.1"/>
    </source>
</evidence>
<reference evidence="1 2" key="1">
    <citation type="submission" date="2015-11" db="EMBL/GenBank/DDBJ databases">
        <title>Genomic analysis of 38 Legionella species identifies large and diverse effector repertoires.</title>
        <authorList>
            <person name="Burstein D."/>
            <person name="Amaro F."/>
            <person name="Zusman T."/>
            <person name="Lifshitz Z."/>
            <person name="Cohen O."/>
            <person name="Gilbert J.A."/>
            <person name="Pupko T."/>
            <person name="Shuman H.A."/>
            <person name="Segal G."/>
        </authorList>
    </citation>
    <scope>NUCLEOTIDE SEQUENCE [LARGE SCALE GENOMIC DNA]</scope>
    <source>
        <strain evidence="1 2">CDC#1442-AUS-E</strain>
    </source>
</reference>
<comment type="caution">
    <text evidence="1">The sequence shown here is derived from an EMBL/GenBank/DDBJ whole genome shotgun (WGS) entry which is preliminary data.</text>
</comment>
<protein>
    <submittedName>
        <fullName evidence="1">Uncharacterized protein</fullName>
    </submittedName>
</protein>
<dbReference type="EMBL" id="LNYS01000008">
    <property type="protein sequence ID" value="KTD50367.1"/>
    <property type="molecule type" value="Genomic_DNA"/>
</dbReference>